<dbReference type="EMBL" id="PQFF01000273">
    <property type="protein sequence ID" value="RHZ67761.1"/>
    <property type="molecule type" value="Genomic_DNA"/>
</dbReference>
<gene>
    <name evidence="1" type="ORF">Glove_299g101</name>
</gene>
<sequence length="249" mass="29485">MEQPFQLTLADTGALTYQPNSLQHKFQIPNRIGENEFISNTMNIYDWEKDDLCYADQYLRILESEDNIKPLCRFIEEALVRLLKNDSVQHLNEEILKQTFLDTLILSHFVMGYDAGIWLQAYPNFKLNGKAIDLVISYIKKMLIIEFDNIKMECIKLDETRSDWQKSNEISLSFLKKPEEEILNLKIYDENRPNQNTVREALEWKIEKISNDYLESLKKLNDGNLKCMFIVMRVGFYRLISRKVYCTDK</sequence>
<organism evidence="1 2">
    <name type="scientific">Diversispora epigaea</name>
    <dbReference type="NCBI Taxonomy" id="1348612"/>
    <lineage>
        <taxon>Eukaryota</taxon>
        <taxon>Fungi</taxon>
        <taxon>Fungi incertae sedis</taxon>
        <taxon>Mucoromycota</taxon>
        <taxon>Glomeromycotina</taxon>
        <taxon>Glomeromycetes</taxon>
        <taxon>Diversisporales</taxon>
        <taxon>Diversisporaceae</taxon>
        <taxon>Diversispora</taxon>
    </lineage>
</organism>
<protein>
    <submittedName>
        <fullName evidence="1">Uncharacterized protein</fullName>
    </submittedName>
</protein>
<accession>A0A397HWW9</accession>
<proteinExistence type="predicted"/>
<dbReference type="AlphaFoldDB" id="A0A397HWW9"/>
<dbReference type="OrthoDB" id="2440501at2759"/>
<evidence type="ECO:0000313" key="1">
    <source>
        <dbReference type="EMBL" id="RHZ67761.1"/>
    </source>
</evidence>
<comment type="caution">
    <text evidence="1">The sequence shown here is derived from an EMBL/GenBank/DDBJ whole genome shotgun (WGS) entry which is preliminary data.</text>
</comment>
<name>A0A397HWW9_9GLOM</name>
<dbReference type="Proteomes" id="UP000266861">
    <property type="component" value="Unassembled WGS sequence"/>
</dbReference>
<keyword evidence="2" id="KW-1185">Reference proteome</keyword>
<evidence type="ECO:0000313" key="2">
    <source>
        <dbReference type="Proteomes" id="UP000266861"/>
    </source>
</evidence>
<reference evidence="1 2" key="1">
    <citation type="submission" date="2018-08" db="EMBL/GenBank/DDBJ databases">
        <title>Genome and evolution of the arbuscular mycorrhizal fungus Diversispora epigaea (formerly Glomus versiforme) and its bacterial endosymbionts.</title>
        <authorList>
            <person name="Sun X."/>
            <person name="Fei Z."/>
            <person name="Harrison M."/>
        </authorList>
    </citation>
    <scope>NUCLEOTIDE SEQUENCE [LARGE SCALE GENOMIC DNA]</scope>
    <source>
        <strain evidence="1 2">IT104</strain>
    </source>
</reference>